<keyword evidence="11" id="KW-1185">Reference proteome</keyword>
<evidence type="ECO:0000256" key="7">
    <source>
        <dbReference type="ARBA" id="ARBA00023239"/>
    </source>
</evidence>
<evidence type="ECO:0000313" key="11">
    <source>
        <dbReference type="Proteomes" id="UP000291301"/>
    </source>
</evidence>
<feature type="binding site" evidence="8">
    <location>
        <position position="74"/>
    </location>
    <ligand>
        <name>[4Fe-4S] cluster</name>
        <dbReference type="ChEBI" id="CHEBI:49883"/>
        <note>4Fe-4S-S-AdoMet</note>
    </ligand>
</feature>
<dbReference type="InterPro" id="IPR024924">
    <property type="entry name" value="7-CO-7-deazaguanine_synth-like"/>
</dbReference>
<dbReference type="PANTHER" id="PTHR42836">
    <property type="entry name" value="7-CARBOXY-7-DEAZAGUANINE SYNTHASE"/>
    <property type="match status" value="1"/>
</dbReference>
<dbReference type="UniPathway" id="UPA00391"/>
<keyword evidence="7 8" id="KW-0456">Lyase</keyword>
<dbReference type="PANTHER" id="PTHR42836:SF1">
    <property type="entry name" value="7-CARBOXY-7-DEAZAGUANINE SYNTHASE"/>
    <property type="match status" value="1"/>
</dbReference>
<evidence type="ECO:0000256" key="1">
    <source>
        <dbReference type="ARBA" id="ARBA00022485"/>
    </source>
</evidence>
<comment type="caution">
    <text evidence="8">Lacks conserved residue(s) required for the propagation of feature annotation.</text>
</comment>
<comment type="subunit">
    <text evidence="8">Homodimer.</text>
</comment>
<feature type="binding site" evidence="8">
    <location>
        <position position="117"/>
    </location>
    <ligand>
        <name>substrate</name>
    </ligand>
</feature>
<dbReference type="GO" id="GO:1904047">
    <property type="term" value="F:S-adenosyl-L-methionine binding"/>
    <property type="evidence" value="ECO:0007669"/>
    <property type="project" value="UniProtKB-UniRule"/>
</dbReference>
<dbReference type="OrthoDB" id="9792276at2"/>
<dbReference type="SUPFAM" id="SSF102114">
    <property type="entry name" value="Radical SAM enzymes"/>
    <property type="match status" value="1"/>
</dbReference>
<dbReference type="InterPro" id="IPR058240">
    <property type="entry name" value="rSAM_sf"/>
</dbReference>
<dbReference type="NCBIfam" id="TIGR03365">
    <property type="entry name" value="Bsubt_queE"/>
    <property type="match status" value="1"/>
</dbReference>
<evidence type="ECO:0000256" key="2">
    <source>
        <dbReference type="ARBA" id="ARBA00022691"/>
    </source>
</evidence>
<dbReference type="AlphaFoldDB" id="A0A4R0PAY8"/>
<comment type="cofactor">
    <cofactor evidence="8">
        <name>[4Fe-4S] cluster</name>
        <dbReference type="ChEBI" id="CHEBI:49883"/>
    </cofactor>
    <text evidence="8">Binds 1 [4Fe-4S] cluster. The cluster is coordinated with 3 cysteines and an exchangeable S-adenosyl-L-methionine.</text>
</comment>
<feature type="domain" description="Radical SAM core" evidence="9">
    <location>
        <begin position="57"/>
        <end position="273"/>
    </location>
</feature>
<comment type="catalytic activity">
    <reaction evidence="8">
        <text>6-carboxy-5,6,7,8-tetrahydropterin + H(+) = 7-carboxy-7-carbaguanine + NH4(+)</text>
        <dbReference type="Rhea" id="RHEA:27974"/>
        <dbReference type="ChEBI" id="CHEBI:15378"/>
        <dbReference type="ChEBI" id="CHEBI:28938"/>
        <dbReference type="ChEBI" id="CHEBI:61032"/>
        <dbReference type="ChEBI" id="CHEBI:61036"/>
        <dbReference type="EC" id="4.3.99.3"/>
    </reaction>
</comment>
<feature type="binding site" evidence="8">
    <location>
        <begin position="51"/>
        <end position="53"/>
    </location>
    <ligand>
        <name>substrate</name>
    </ligand>
</feature>
<keyword evidence="2 8" id="KW-0949">S-adenosyl-L-methionine</keyword>
<dbReference type="Pfam" id="PF04055">
    <property type="entry name" value="Radical_SAM"/>
    <property type="match status" value="1"/>
</dbReference>
<feature type="binding site" evidence="8">
    <location>
        <position position="77"/>
    </location>
    <ligand>
        <name>[4Fe-4S] cluster</name>
        <dbReference type="ChEBI" id="CHEBI:49883"/>
        <note>4Fe-4S-S-AdoMet</note>
    </ligand>
</feature>
<evidence type="ECO:0000256" key="8">
    <source>
        <dbReference type="HAMAP-Rule" id="MF_00917"/>
    </source>
</evidence>
<dbReference type="PROSITE" id="PS51918">
    <property type="entry name" value="RADICAL_SAM"/>
    <property type="match status" value="1"/>
</dbReference>
<dbReference type="SFLD" id="SFLDF00357">
    <property type="entry name" value="ExsD-like"/>
    <property type="match status" value="1"/>
</dbReference>
<dbReference type="CDD" id="cd01335">
    <property type="entry name" value="Radical_SAM"/>
    <property type="match status" value="1"/>
</dbReference>
<proteinExistence type="inferred from homology"/>
<evidence type="ECO:0000256" key="3">
    <source>
        <dbReference type="ARBA" id="ARBA00022723"/>
    </source>
</evidence>
<dbReference type="InterPro" id="IPR007197">
    <property type="entry name" value="rSAM"/>
</dbReference>
<gene>
    <name evidence="8 10" type="primary">queE</name>
    <name evidence="10" type="ORF">E0D97_08980</name>
</gene>
<keyword evidence="5 8" id="KW-0408">Iron</keyword>
<dbReference type="EC" id="4.3.99.3" evidence="8"/>
<dbReference type="Proteomes" id="UP000291301">
    <property type="component" value="Unassembled WGS sequence"/>
</dbReference>
<evidence type="ECO:0000256" key="4">
    <source>
        <dbReference type="ARBA" id="ARBA00022842"/>
    </source>
</evidence>
<accession>A0A4R0PAY8</accession>
<comment type="cofactor">
    <cofactor evidence="8">
        <name>Mg(2+)</name>
        <dbReference type="ChEBI" id="CHEBI:18420"/>
    </cofactor>
</comment>
<evidence type="ECO:0000313" key="10">
    <source>
        <dbReference type="EMBL" id="TCD14206.1"/>
    </source>
</evidence>
<dbReference type="GO" id="GO:0000287">
    <property type="term" value="F:magnesium ion binding"/>
    <property type="evidence" value="ECO:0007669"/>
    <property type="project" value="UniProtKB-UniRule"/>
</dbReference>
<feature type="binding site" evidence="8">
    <location>
        <position position="79"/>
    </location>
    <ligand>
        <name>Mg(2+)</name>
        <dbReference type="ChEBI" id="CHEBI:18420"/>
    </ligand>
</feature>
<sequence>MPGAPPLWLVQGALARDDRCQGQRNAQDLGRISPMSEERTIKVCEIFGPTIQGEGALIGRPTVFVRTGGCDYRCSWCDSLHAVESRFRDDWRPMEPHEILESVRRLSGGKPLTVTLSGGNPAIQPFADLIRRGKADGYGFALETQGSVSQPWFSELETLVLSPKPPSSGMQCDVDAVRTCLRAAGEGPRSVLKFVVFDDADFRFARQTAALFPTLRVYLQPGNHTPPPPGEEDAAIDLDGINRRFEWLVGKVLSEGWFEAHVLPQLHVLIWGNRRGV</sequence>
<dbReference type="HAMAP" id="MF_00917">
    <property type="entry name" value="QueE"/>
    <property type="match status" value="1"/>
</dbReference>
<dbReference type="GO" id="GO:0016840">
    <property type="term" value="F:carbon-nitrogen lyase activity"/>
    <property type="evidence" value="ECO:0007669"/>
    <property type="project" value="UniProtKB-UniRule"/>
</dbReference>
<keyword evidence="6 8" id="KW-0411">Iron-sulfur</keyword>
<dbReference type="EMBL" id="SJST01000003">
    <property type="protein sequence ID" value="TCD14206.1"/>
    <property type="molecule type" value="Genomic_DNA"/>
</dbReference>
<reference evidence="10 11" key="1">
    <citation type="journal article" date="2015" name="Antonie Van Leeuwenhoek">
        <title>Oricola cellulosilytica gen. nov., sp. nov., a cellulose-degrading bacterium of the family Phyllobacteriaceae isolated from surface seashore water, and emended descriptions of Mesorhizobium loti and Phyllobacterium myrsinacearum.</title>
        <authorList>
            <person name="Hameed A."/>
            <person name="Shahina M."/>
            <person name="Lai W.A."/>
            <person name="Lin S.Y."/>
            <person name="Young L.S."/>
            <person name="Liu Y.C."/>
            <person name="Hsu Y.H."/>
            <person name="Young C.C."/>
        </authorList>
    </citation>
    <scope>NUCLEOTIDE SEQUENCE [LARGE SCALE GENOMIC DNA]</scope>
    <source>
        <strain evidence="10 11">KCTC 52183</strain>
    </source>
</reference>
<dbReference type="InterPro" id="IPR013785">
    <property type="entry name" value="Aldolase_TIM"/>
</dbReference>
<organism evidence="10 11">
    <name type="scientific">Oricola cellulosilytica</name>
    <dbReference type="NCBI Taxonomy" id="1429082"/>
    <lineage>
        <taxon>Bacteria</taxon>
        <taxon>Pseudomonadati</taxon>
        <taxon>Pseudomonadota</taxon>
        <taxon>Alphaproteobacteria</taxon>
        <taxon>Hyphomicrobiales</taxon>
        <taxon>Ahrensiaceae</taxon>
        <taxon>Oricola</taxon>
    </lineage>
</organism>
<comment type="function">
    <text evidence="8">Catalyzes the complex heterocyclic radical-mediated conversion of 6-carboxy-5,6,7,8-tetrahydropterin (CPH4) to 7-carboxy-7-deazaguanine (CDG), a step common to the biosynthetic pathways of all 7-deazapurine-containing compounds.</text>
</comment>
<name>A0A4R0PAY8_9HYPH</name>
<comment type="cofactor">
    <cofactor evidence="8">
        <name>S-adenosyl-L-methionine</name>
        <dbReference type="ChEBI" id="CHEBI:59789"/>
    </cofactor>
    <text evidence="8">Binds 1 S-adenosyl-L-methionine per subunit.</text>
</comment>
<dbReference type="InterPro" id="IPR017742">
    <property type="entry name" value="Deazaguanine_synth"/>
</dbReference>
<feature type="binding site" evidence="8">
    <location>
        <position position="119"/>
    </location>
    <ligand>
        <name>S-adenosyl-L-methionine</name>
        <dbReference type="ChEBI" id="CHEBI:59789"/>
    </ligand>
</feature>
<keyword evidence="4 8" id="KW-0460">Magnesium</keyword>
<feature type="binding site" evidence="8">
    <location>
        <position position="66"/>
    </location>
    <ligand>
        <name>substrate</name>
    </ligand>
</feature>
<dbReference type="Gene3D" id="3.20.20.70">
    <property type="entry name" value="Aldolase class I"/>
    <property type="match status" value="1"/>
</dbReference>
<dbReference type="PIRSF" id="PIRSF000370">
    <property type="entry name" value="QueE"/>
    <property type="match status" value="1"/>
</dbReference>
<feature type="binding site" evidence="8">
    <location>
        <position position="70"/>
    </location>
    <ligand>
        <name>[4Fe-4S] cluster</name>
        <dbReference type="ChEBI" id="CHEBI:49883"/>
        <note>4Fe-4S-S-AdoMet</note>
    </ligand>
</feature>
<keyword evidence="1 8" id="KW-0004">4Fe-4S</keyword>
<feature type="binding site" evidence="8">
    <location>
        <begin position="76"/>
        <end position="78"/>
    </location>
    <ligand>
        <name>S-adenosyl-L-methionine</name>
        <dbReference type="ChEBI" id="CHEBI:59789"/>
    </ligand>
</feature>
<keyword evidence="8" id="KW-0671">Queuosine biosynthesis</keyword>
<evidence type="ECO:0000256" key="6">
    <source>
        <dbReference type="ARBA" id="ARBA00023014"/>
    </source>
</evidence>
<protein>
    <recommendedName>
        <fullName evidence="8">7-carboxy-7-deazaguanine synthase</fullName>
        <shortName evidence="8">CDG synthase</shortName>
        <ecNumber evidence="8">4.3.99.3</ecNumber>
    </recommendedName>
    <alternativeName>
        <fullName evidence="8">Queuosine biosynthesis protein QueE</fullName>
    </alternativeName>
</protein>
<evidence type="ECO:0000259" key="9">
    <source>
        <dbReference type="PROSITE" id="PS51918"/>
    </source>
</evidence>
<dbReference type="GO" id="GO:0051539">
    <property type="term" value="F:4 iron, 4 sulfur cluster binding"/>
    <property type="evidence" value="ECO:0007669"/>
    <property type="project" value="UniProtKB-UniRule"/>
</dbReference>
<comment type="similarity">
    <text evidence="8">Belongs to the radical SAM superfamily. 7-carboxy-7-deazaguanine synthase family.</text>
</comment>
<keyword evidence="3 8" id="KW-0479">Metal-binding</keyword>
<dbReference type="GO" id="GO:0008616">
    <property type="term" value="P:tRNA queuosine(34) biosynthetic process"/>
    <property type="evidence" value="ECO:0007669"/>
    <property type="project" value="UniProtKB-UniRule"/>
</dbReference>
<comment type="caution">
    <text evidence="10">The sequence shown here is derived from an EMBL/GenBank/DDBJ whole genome shotgun (WGS) entry which is preliminary data.</text>
</comment>
<feature type="binding site" evidence="8">
    <location>
        <begin position="162"/>
        <end position="164"/>
    </location>
    <ligand>
        <name>S-adenosyl-L-methionine</name>
        <dbReference type="ChEBI" id="CHEBI:59789"/>
    </ligand>
</feature>
<dbReference type="SFLD" id="SFLDS00029">
    <property type="entry name" value="Radical_SAM"/>
    <property type="match status" value="1"/>
</dbReference>
<evidence type="ECO:0000256" key="5">
    <source>
        <dbReference type="ARBA" id="ARBA00023004"/>
    </source>
</evidence>
<comment type="pathway">
    <text evidence="8">Purine metabolism; 7-cyano-7-deazaguanine biosynthesis.</text>
</comment>